<dbReference type="SUPFAM" id="SSF51735">
    <property type="entry name" value="NAD(P)-binding Rossmann-fold domains"/>
    <property type="match status" value="1"/>
</dbReference>
<dbReference type="Pfam" id="PF01370">
    <property type="entry name" value="Epimerase"/>
    <property type="match status" value="1"/>
</dbReference>
<evidence type="ECO:0000313" key="2">
    <source>
        <dbReference type="EMBL" id="NME44068.1"/>
    </source>
</evidence>
<dbReference type="RefSeq" id="WP_277347920.1">
    <property type="nucleotide sequence ID" value="NZ_JABAFR010000007.1"/>
</dbReference>
<dbReference type="AlphaFoldDB" id="A0A7X9NGX7"/>
<evidence type="ECO:0000259" key="1">
    <source>
        <dbReference type="Pfam" id="PF01370"/>
    </source>
</evidence>
<dbReference type="PANTHER" id="PTHR43245">
    <property type="entry name" value="BIFUNCTIONAL POLYMYXIN RESISTANCE PROTEIN ARNA"/>
    <property type="match status" value="1"/>
</dbReference>
<organism evidence="2 3">
    <name type="scientific">Faecalicoccus pleomorphus</name>
    <dbReference type="NCBI Taxonomy" id="1323"/>
    <lineage>
        <taxon>Bacteria</taxon>
        <taxon>Bacillati</taxon>
        <taxon>Bacillota</taxon>
        <taxon>Erysipelotrichia</taxon>
        <taxon>Erysipelotrichales</taxon>
        <taxon>Erysipelotrichaceae</taxon>
        <taxon>Faecalicoccus</taxon>
    </lineage>
</organism>
<gene>
    <name evidence="2" type="ORF">HF861_04120</name>
</gene>
<protein>
    <submittedName>
        <fullName evidence="2">NAD-dependent epimerase/dehydratase family protein</fullName>
    </submittedName>
</protein>
<evidence type="ECO:0000313" key="3">
    <source>
        <dbReference type="Proteomes" id="UP000540014"/>
    </source>
</evidence>
<dbReference type="EMBL" id="JABAFR010000007">
    <property type="protein sequence ID" value="NME44068.1"/>
    <property type="molecule type" value="Genomic_DNA"/>
</dbReference>
<proteinExistence type="predicted"/>
<dbReference type="Proteomes" id="UP000540014">
    <property type="component" value="Unassembled WGS sequence"/>
</dbReference>
<feature type="domain" description="NAD-dependent epimerase/dehydratase" evidence="1">
    <location>
        <begin position="3"/>
        <end position="70"/>
    </location>
</feature>
<dbReference type="InterPro" id="IPR001509">
    <property type="entry name" value="Epimerase_deHydtase"/>
</dbReference>
<dbReference type="InterPro" id="IPR036291">
    <property type="entry name" value="NAD(P)-bd_dom_sf"/>
</dbReference>
<comment type="caution">
    <text evidence="2">The sequence shown here is derived from an EMBL/GenBank/DDBJ whole genome shotgun (WGS) entry which is preliminary data.</text>
</comment>
<reference evidence="2 3" key="1">
    <citation type="submission" date="2020-04" db="EMBL/GenBank/DDBJ databases">
        <authorList>
            <person name="Hitch T.C.A."/>
            <person name="Wylensek D."/>
            <person name="Clavel T."/>
        </authorList>
    </citation>
    <scope>NUCLEOTIDE SEQUENCE [LARGE SCALE GENOMIC DNA]</scope>
    <source>
        <strain evidence="2 3">BSM-383-APC-22F</strain>
    </source>
</reference>
<sequence>MKILVLGGTGAMGRELVPMLISNESNTVTVTSRNKIHSSSRIKYIQGNAKDLSFIRQIINNNQYDVIVDFMLYTIKEFKERYEFYLRSCNQYLFFSSARVYAASEEPIKEDSPRLLDVSTDQDYLSQGEYSLTKAVQEDVLRNSLYNNWVIIRPYKTYSNNRLQLGVFELEQWLYRAIVGKTVVVPGNIKNLHTSLTSSKDTARILLHVIGNSAVNRRIIQIANPDKITWGEIINIYSRCMEDKYGRKMKVYYADDTTDIELLFNNKYRIKYDGMIDRVFDGSSINALVGGKFNWTPAYIGLAECTHQALKMKGAKLNDYGVEGMFDRLTREYISLSDISKLKNMPKYLLHRYFSEKMIDHVKMIVHRKRRK</sequence>
<accession>A0A7X9NGX7</accession>
<dbReference type="Gene3D" id="3.40.50.720">
    <property type="entry name" value="NAD(P)-binding Rossmann-like Domain"/>
    <property type="match status" value="1"/>
</dbReference>
<dbReference type="InterPro" id="IPR050177">
    <property type="entry name" value="Lipid_A_modif_metabolic_enz"/>
</dbReference>
<name>A0A7X9NGX7_9FIRM</name>